<dbReference type="Proteomes" id="UP000290289">
    <property type="component" value="Chromosome 5"/>
</dbReference>
<comment type="caution">
    <text evidence="1">The sequence shown here is derived from an EMBL/GenBank/DDBJ whole genome shotgun (WGS) entry which is preliminary data.</text>
</comment>
<organism evidence="1 2">
    <name type="scientific">Malus domestica</name>
    <name type="common">Apple</name>
    <name type="synonym">Pyrus malus</name>
    <dbReference type="NCBI Taxonomy" id="3750"/>
    <lineage>
        <taxon>Eukaryota</taxon>
        <taxon>Viridiplantae</taxon>
        <taxon>Streptophyta</taxon>
        <taxon>Embryophyta</taxon>
        <taxon>Tracheophyta</taxon>
        <taxon>Spermatophyta</taxon>
        <taxon>Magnoliopsida</taxon>
        <taxon>eudicotyledons</taxon>
        <taxon>Gunneridae</taxon>
        <taxon>Pentapetalae</taxon>
        <taxon>rosids</taxon>
        <taxon>fabids</taxon>
        <taxon>Rosales</taxon>
        <taxon>Rosaceae</taxon>
        <taxon>Amygdaloideae</taxon>
        <taxon>Maleae</taxon>
        <taxon>Malus</taxon>
    </lineage>
</organism>
<name>A0A498K2Q8_MALDO</name>
<dbReference type="EMBL" id="RDQH01000331">
    <property type="protein sequence ID" value="RXH99581.1"/>
    <property type="molecule type" value="Genomic_DNA"/>
</dbReference>
<protein>
    <submittedName>
        <fullName evidence="1">Uncharacterized protein</fullName>
    </submittedName>
</protein>
<accession>A0A498K2Q8</accession>
<gene>
    <name evidence="1" type="ORF">DVH24_021383</name>
</gene>
<evidence type="ECO:0000313" key="1">
    <source>
        <dbReference type="EMBL" id="RXH99581.1"/>
    </source>
</evidence>
<proteinExistence type="predicted"/>
<evidence type="ECO:0000313" key="2">
    <source>
        <dbReference type="Proteomes" id="UP000290289"/>
    </source>
</evidence>
<keyword evidence="2" id="KW-1185">Reference proteome</keyword>
<sequence>MGLPSPEVGWSSKQKADFEEFTLHRKMMKCYPLYPSLLHWRRSLSFLQESVQCVFGFHIVYGSIDSFNT</sequence>
<dbReference type="AlphaFoldDB" id="A0A498K2Q8"/>
<reference evidence="1 2" key="1">
    <citation type="submission" date="2018-10" db="EMBL/GenBank/DDBJ databases">
        <title>A high-quality apple genome assembly.</title>
        <authorList>
            <person name="Hu J."/>
        </authorList>
    </citation>
    <scope>NUCLEOTIDE SEQUENCE [LARGE SCALE GENOMIC DNA]</scope>
    <source>
        <strain evidence="2">cv. HFTH1</strain>
        <tissue evidence="1">Young leaf</tissue>
    </source>
</reference>